<reference evidence="1 2" key="1">
    <citation type="submission" date="2018-04" db="EMBL/GenBank/DDBJ databases">
        <title>Genomic Encyclopedia of Archaeal and Bacterial Type Strains, Phase II (KMG-II): from individual species to whole genera.</title>
        <authorList>
            <person name="Goeker M."/>
        </authorList>
    </citation>
    <scope>NUCLEOTIDE SEQUENCE [LARGE SCALE GENOMIC DNA]</scope>
    <source>
        <strain evidence="1 2">DSM 26809</strain>
    </source>
</reference>
<keyword evidence="2" id="KW-1185">Reference proteome</keyword>
<dbReference type="AlphaFoldDB" id="A0A2T5JD69"/>
<proteinExistence type="predicted"/>
<evidence type="ECO:0000313" key="2">
    <source>
        <dbReference type="Proteomes" id="UP000244168"/>
    </source>
</evidence>
<dbReference type="EMBL" id="QAOQ01000002">
    <property type="protein sequence ID" value="PTQ99704.1"/>
    <property type="molecule type" value="Genomic_DNA"/>
</dbReference>
<organism evidence="1 2">
    <name type="scientific">Mucilaginibacter yixingensis</name>
    <dbReference type="NCBI Taxonomy" id="1295612"/>
    <lineage>
        <taxon>Bacteria</taxon>
        <taxon>Pseudomonadati</taxon>
        <taxon>Bacteroidota</taxon>
        <taxon>Sphingobacteriia</taxon>
        <taxon>Sphingobacteriales</taxon>
        <taxon>Sphingobacteriaceae</taxon>
        <taxon>Mucilaginibacter</taxon>
    </lineage>
</organism>
<protein>
    <submittedName>
        <fullName evidence="1">Uncharacterized protein</fullName>
    </submittedName>
</protein>
<dbReference type="Proteomes" id="UP000244168">
    <property type="component" value="Unassembled WGS sequence"/>
</dbReference>
<sequence length="74" mass="8623">MNIALHLNLNPRLKRYQQLFCRHSWPQLNFAVGEYRTTCTCGRCGKTKHVFIADQPGFATVLPTDYYGNSFRQQ</sequence>
<accession>A0A2T5JD69</accession>
<comment type="caution">
    <text evidence="1">The sequence shown here is derived from an EMBL/GenBank/DDBJ whole genome shotgun (WGS) entry which is preliminary data.</text>
</comment>
<gene>
    <name evidence="1" type="ORF">C8P68_102533</name>
</gene>
<name>A0A2T5JD69_9SPHI</name>
<evidence type="ECO:0000313" key="1">
    <source>
        <dbReference type="EMBL" id="PTQ99704.1"/>
    </source>
</evidence>
<dbReference type="RefSeq" id="WP_107827621.1">
    <property type="nucleotide sequence ID" value="NZ_CP160205.1"/>
</dbReference>